<proteinExistence type="predicted"/>
<evidence type="ECO:0000256" key="1">
    <source>
        <dbReference type="SAM" id="Coils"/>
    </source>
</evidence>
<dbReference type="InParanoid" id="Q22KR1"/>
<evidence type="ECO:0000313" key="4">
    <source>
        <dbReference type="Proteomes" id="UP000009168"/>
    </source>
</evidence>
<dbReference type="KEGG" id="tet:TTHERM_00312190"/>
<dbReference type="HOGENOM" id="CLU_669954_0_0_1"/>
<keyword evidence="1" id="KW-0175">Coiled coil</keyword>
<dbReference type="RefSeq" id="XP_001033401.1">
    <property type="nucleotide sequence ID" value="XM_001033401.3"/>
</dbReference>
<sequence length="411" mass="48193">MEDFEIVRTDGEILKQTETILEKLKQEQEVQKKNMTQEMCVLIEEMDSLLKDKSDQERNYNATKRKMEKRLIDCQEIIDTLQKDLKASERQLQKARGDLRCAQDKCKQVEDKYTELQQNIENSKKESLQLTKKINELNQLVEQKNKKNTELEKLYTEERNKNDVNSYLKDYVEFLESEIQLEKKRKESIEFKDKVIQQLNQDHAAVVAELNEKIAEQLKEIESLKVTIQKKDQTIIEDLSTIMKQQIKINILNGSLSKPSQLAICQTDSNLNHSTNSSEISDQQSEVEQAAEEKDPNVDEEESISSQPYVLPSKKLVLINDPSSATNFISCMTGLEDQNQKLKKEIESWEKLFKTIDIDTYLIQIENQVDELHKKNIYESRNSILKKQLELTLRGIRQLCDYHYIDMEYKI</sequence>
<protein>
    <submittedName>
        <fullName evidence="3">Uncharacterized protein</fullName>
    </submittedName>
</protein>
<dbReference type="Proteomes" id="UP000009168">
    <property type="component" value="Unassembled WGS sequence"/>
</dbReference>
<evidence type="ECO:0000313" key="3">
    <source>
        <dbReference type="EMBL" id="EAR85738.1"/>
    </source>
</evidence>
<feature type="coiled-coil region" evidence="1">
    <location>
        <begin position="14"/>
        <end position="234"/>
    </location>
</feature>
<gene>
    <name evidence="3" type="ORF">TTHERM_00312190</name>
</gene>
<accession>Q22KR1</accession>
<reference evidence="4" key="1">
    <citation type="journal article" date="2006" name="PLoS Biol.">
        <title>Macronuclear genome sequence of the ciliate Tetrahymena thermophila, a model eukaryote.</title>
        <authorList>
            <person name="Eisen J.A."/>
            <person name="Coyne R.S."/>
            <person name="Wu M."/>
            <person name="Wu D."/>
            <person name="Thiagarajan M."/>
            <person name="Wortman J.R."/>
            <person name="Badger J.H."/>
            <person name="Ren Q."/>
            <person name="Amedeo P."/>
            <person name="Jones K.M."/>
            <person name="Tallon L.J."/>
            <person name="Delcher A.L."/>
            <person name="Salzberg S.L."/>
            <person name="Silva J.C."/>
            <person name="Haas B.J."/>
            <person name="Majoros W.H."/>
            <person name="Farzad M."/>
            <person name="Carlton J.M."/>
            <person name="Smith R.K. Jr."/>
            <person name="Garg J."/>
            <person name="Pearlman R.E."/>
            <person name="Karrer K.M."/>
            <person name="Sun L."/>
            <person name="Manning G."/>
            <person name="Elde N.C."/>
            <person name="Turkewitz A.P."/>
            <person name="Asai D.J."/>
            <person name="Wilkes D.E."/>
            <person name="Wang Y."/>
            <person name="Cai H."/>
            <person name="Collins K."/>
            <person name="Stewart B.A."/>
            <person name="Lee S.R."/>
            <person name="Wilamowska K."/>
            <person name="Weinberg Z."/>
            <person name="Ruzzo W.L."/>
            <person name="Wloga D."/>
            <person name="Gaertig J."/>
            <person name="Frankel J."/>
            <person name="Tsao C.-C."/>
            <person name="Gorovsky M.A."/>
            <person name="Keeling P.J."/>
            <person name="Waller R.F."/>
            <person name="Patron N.J."/>
            <person name="Cherry J.M."/>
            <person name="Stover N.A."/>
            <person name="Krieger C.J."/>
            <person name="del Toro C."/>
            <person name="Ryder H.F."/>
            <person name="Williamson S.C."/>
            <person name="Barbeau R.A."/>
            <person name="Hamilton E.P."/>
            <person name="Orias E."/>
        </authorList>
    </citation>
    <scope>NUCLEOTIDE SEQUENCE [LARGE SCALE GENOMIC DNA]</scope>
    <source>
        <strain evidence="4">SB210</strain>
    </source>
</reference>
<dbReference type="EMBL" id="GG662498">
    <property type="protein sequence ID" value="EAR85738.1"/>
    <property type="molecule type" value="Genomic_DNA"/>
</dbReference>
<dbReference type="STRING" id="312017.Q22KR1"/>
<keyword evidence="4" id="KW-1185">Reference proteome</keyword>
<dbReference type="GeneID" id="7846452"/>
<feature type="compositionally biased region" description="Polar residues" evidence="2">
    <location>
        <begin position="273"/>
        <end position="287"/>
    </location>
</feature>
<organism evidence="3 4">
    <name type="scientific">Tetrahymena thermophila (strain SB210)</name>
    <dbReference type="NCBI Taxonomy" id="312017"/>
    <lineage>
        <taxon>Eukaryota</taxon>
        <taxon>Sar</taxon>
        <taxon>Alveolata</taxon>
        <taxon>Ciliophora</taxon>
        <taxon>Intramacronucleata</taxon>
        <taxon>Oligohymenophorea</taxon>
        <taxon>Hymenostomatida</taxon>
        <taxon>Tetrahymenina</taxon>
        <taxon>Tetrahymenidae</taxon>
        <taxon>Tetrahymena</taxon>
    </lineage>
</organism>
<evidence type="ECO:0000256" key="2">
    <source>
        <dbReference type="SAM" id="MobiDB-lite"/>
    </source>
</evidence>
<feature type="region of interest" description="Disordered" evidence="2">
    <location>
        <begin position="273"/>
        <end position="305"/>
    </location>
</feature>
<dbReference type="AlphaFoldDB" id="Q22KR1"/>
<name>Q22KR1_TETTS</name>